<gene>
    <name evidence="2" type="ORF">BCV70DRAFT_48997</name>
</gene>
<proteinExistence type="predicted"/>
<name>A0A317XHA6_9BASI</name>
<dbReference type="InParanoid" id="A0A317XHA6"/>
<reference evidence="2 3" key="1">
    <citation type="journal article" date="2018" name="Mol. Biol. Evol.">
        <title>Broad Genomic Sampling Reveals a Smut Pathogenic Ancestry of the Fungal Clade Ustilaginomycotina.</title>
        <authorList>
            <person name="Kijpornyongpan T."/>
            <person name="Mondo S.J."/>
            <person name="Barry K."/>
            <person name="Sandor L."/>
            <person name="Lee J."/>
            <person name="Lipzen A."/>
            <person name="Pangilinan J."/>
            <person name="LaButti K."/>
            <person name="Hainaut M."/>
            <person name="Henrissat B."/>
            <person name="Grigoriev I.V."/>
            <person name="Spatafora J.W."/>
            <person name="Aime M.C."/>
        </authorList>
    </citation>
    <scope>NUCLEOTIDE SEQUENCE [LARGE SCALE GENOMIC DNA]</scope>
    <source>
        <strain evidence="2 3">MCA 3645</strain>
    </source>
</reference>
<dbReference type="Proteomes" id="UP000246740">
    <property type="component" value="Unassembled WGS sequence"/>
</dbReference>
<evidence type="ECO:0000256" key="1">
    <source>
        <dbReference type="SAM" id="MobiDB-lite"/>
    </source>
</evidence>
<sequence>MQTRSTSHQLIGTYNPSSRHLCTRCASLQNSSVLIRLSRSNIKRSSRFAKTGPVHLQQLGWKSAASTRYELGIGLPMPDQWEGSSPRNVRDSWAFLTRRSHIHAVIVCCNPPVSASGTGDEQKKYCVDDLERGQRTVAGWCWSPLFPSRGVPSRPRLKRDQPSASSGGGQPLRSISLTDRCLYPSDEDDV</sequence>
<organism evidence="2 3">
    <name type="scientific">Testicularia cyperi</name>
    <dbReference type="NCBI Taxonomy" id="1882483"/>
    <lineage>
        <taxon>Eukaryota</taxon>
        <taxon>Fungi</taxon>
        <taxon>Dikarya</taxon>
        <taxon>Basidiomycota</taxon>
        <taxon>Ustilaginomycotina</taxon>
        <taxon>Ustilaginomycetes</taxon>
        <taxon>Ustilaginales</taxon>
        <taxon>Anthracoideaceae</taxon>
        <taxon>Testicularia</taxon>
    </lineage>
</organism>
<protein>
    <submittedName>
        <fullName evidence="2">Uncharacterized protein</fullName>
    </submittedName>
</protein>
<feature type="region of interest" description="Disordered" evidence="1">
    <location>
        <begin position="149"/>
        <end position="190"/>
    </location>
</feature>
<evidence type="ECO:0000313" key="2">
    <source>
        <dbReference type="EMBL" id="PWY97653.1"/>
    </source>
</evidence>
<dbReference type="EMBL" id="KZ819204">
    <property type="protein sequence ID" value="PWY97653.1"/>
    <property type="molecule type" value="Genomic_DNA"/>
</dbReference>
<dbReference type="AlphaFoldDB" id="A0A317XHA6"/>
<keyword evidence="3" id="KW-1185">Reference proteome</keyword>
<evidence type="ECO:0000313" key="3">
    <source>
        <dbReference type="Proteomes" id="UP000246740"/>
    </source>
</evidence>
<accession>A0A317XHA6</accession>